<dbReference type="STRING" id="78915.A0A4P9XLG9"/>
<comment type="similarity">
    <text evidence="1">Belongs to the eukaryotic/archaeal RNase P protein component 2 family.</text>
</comment>
<dbReference type="PANTHER" id="PTHR15441:SF1">
    <property type="entry name" value="RIBONUCLEASE P PROTEIN SUBUNIT P14"/>
    <property type="match status" value="1"/>
</dbReference>
<dbReference type="Gene3D" id="3.30.70.3250">
    <property type="entry name" value="Ribonuclease P, Pop5 subunit"/>
    <property type="match status" value="1"/>
</dbReference>
<proteinExistence type="inferred from homology"/>
<evidence type="ECO:0000256" key="2">
    <source>
        <dbReference type="ARBA" id="ARBA00022694"/>
    </source>
</evidence>
<accession>A0A4P9XLG9</accession>
<dbReference type="GO" id="GO:0030681">
    <property type="term" value="C:multimeric ribonuclease P complex"/>
    <property type="evidence" value="ECO:0007669"/>
    <property type="project" value="TreeGrafter"/>
</dbReference>
<dbReference type="SUPFAM" id="SSF160350">
    <property type="entry name" value="Rnp2-like"/>
    <property type="match status" value="1"/>
</dbReference>
<evidence type="ECO:0000256" key="1">
    <source>
        <dbReference type="ARBA" id="ARBA00010800"/>
    </source>
</evidence>
<dbReference type="GO" id="GO:0005730">
    <property type="term" value="C:nucleolus"/>
    <property type="evidence" value="ECO:0007669"/>
    <property type="project" value="TreeGrafter"/>
</dbReference>
<gene>
    <name evidence="3" type="ORF">THASP1DRAFT_31977</name>
</gene>
<keyword evidence="2" id="KW-0819">tRNA processing</keyword>
<dbReference type="InterPro" id="IPR002759">
    <property type="entry name" value="Pop5/Rpp14/Rnp2-like"/>
</dbReference>
<dbReference type="Proteomes" id="UP000271241">
    <property type="component" value="Unassembled WGS sequence"/>
</dbReference>
<keyword evidence="4" id="KW-1185">Reference proteome</keyword>
<dbReference type="OrthoDB" id="2262258at2759"/>
<dbReference type="GO" id="GO:0033204">
    <property type="term" value="F:ribonuclease P RNA binding"/>
    <property type="evidence" value="ECO:0007669"/>
    <property type="project" value="TreeGrafter"/>
</dbReference>
<dbReference type="Pfam" id="PF01900">
    <property type="entry name" value="RNase_P_Rpp14"/>
    <property type="match status" value="1"/>
</dbReference>
<organism evidence="3 4">
    <name type="scientific">Thamnocephalis sphaerospora</name>
    <dbReference type="NCBI Taxonomy" id="78915"/>
    <lineage>
        <taxon>Eukaryota</taxon>
        <taxon>Fungi</taxon>
        <taxon>Fungi incertae sedis</taxon>
        <taxon>Zoopagomycota</taxon>
        <taxon>Zoopagomycotina</taxon>
        <taxon>Zoopagomycetes</taxon>
        <taxon>Zoopagales</taxon>
        <taxon>Sigmoideomycetaceae</taxon>
        <taxon>Thamnocephalis</taxon>
    </lineage>
</organism>
<evidence type="ECO:0000313" key="3">
    <source>
        <dbReference type="EMBL" id="RKP06201.1"/>
    </source>
</evidence>
<protein>
    <submittedName>
        <fullName evidence="3">Uncharacterized protein</fullName>
    </submittedName>
</protein>
<dbReference type="PANTHER" id="PTHR15441">
    <property type="entry name" value="RIBONUCLEASE P PROTEIN SUBUNIT P14"/>
    <property type="match status" value="1"/>
</dbReference>
<evidence type="ECO:0000313" key="4">
    <source>
        <dbReference type="Proteomes" id="UP000271241"/>
    </source>
</evidence>
<dbReference type="InterPro" id="IPR038085">
    <property type="entry name" value="Rnp2-like_sf"/>
</dbReference>
<dbReference type="AlphaFoldDB" id="A0A4P9XLG9"/>
<reference evidence="4" key="1">
    <citation type="journal article" date="2018" name="Nat. Microbiol.">
        <title>Leveraging single-cell genomics to expand the fungal tree of life.</title>
        <authorList>
            <person name="Ahrendt S.R."/>
            <person name="Quandt C.A."/>
            <person name="Ciobanu D."/>
            <person name="Clum A."/>
            <person name="Salamov A."/>
            <person name="Andreopoulos B."/>
            <person name="Cheng J.F."/>
            <person name="Woyke T."/>
            <person name="Pelin A."/>
            <person name="Henrissat B."/>
            <person name="Reynolds N.K."/>
            <person name="Benny G.L."/>
            <person name="Smith M.E."/>
            <person name="James T.Y."/>
            <person name="Grigoriev I.V."/>
        </authorList>
    </citation>
    <scope>NUCLEOTIDE SEQUENCE [LARGE SCALE GENOMIC DNA]</scope>
    <source>
        <strain evidence="4">RSA 1356</strain>
    </source>
</reference>
<name>A0A4P9XLG9_9FUNG</name>
<sequence>MATACRKTTRLVVTDHAWRYLKTQIVFGELPTGAPTSPTISLVQFRVLLAQQCQELYGLAGSGIQVDVLGYDEEQGTGLLRVATSDFNAVWSAMSLATPCKVENRQCIIRVLGTSASLMALASNSRTAQWLS</sequence>
<dbReference type="EMBL" id="KZ992932">
    <property type="protein sequence ID" value="RKP06201.1"/>
    <property type="molecule type" value="Genomic_DNA"/>
</dbReference>
<dbReference type="GO" id="GO:0001682">
    <property type="term" value="P:tRNA 5'-leader removal"/>
    <property type="evidence" value="ECO:0007669"/>
    <property type="project" value="InterPro"/>
</dbReference>